<evidence type="ECO:0000256" key="4">
    <source>
        <dbReference type="ARBA" id="ARBA00022723"/>
    </source>
</evidence>
<dbReference type="Pfam" id="PF04055">
    <property type="entry name" value="Radical_SAM"/>
    <property type="match status" value="1"/>
</dbReference>
<keyword evidence="9" id="KW-1185">Reference proteome</keyword>
<evidence type="ECO:0000256" key="5">
    <source>
        <dbReference type="ARBA" id="ARBA00023004"/>
    </source>
</evidence>
<feature type="domain" description="Radical SAM core" evidence="7">
    <location>
        <begin position="46"/>
        <end position="283"/>
    </location>
</feature>
<dbReference type="SUPFAM" id="SSF102114">
    <property type="entry name" value="Radical SAM enzymes"/>
    <property type="match status" value="1"/>
</dbReference>
<dbReference type="InterPro" id="IPR013785">
    <property type="entry name" value="Aldolase_TIM"/>
</dbReference>
<keyword evidence="6" id="KW-0411">Iron-sulfur</keyword>
<accession>A0ABU3NLR3</accession>
<dbReference type="Proteomes" id="UP001254165">
    <property type="component" value="Unassembled WGS sequence"/>
</dbReference>
<dbReference type="SFLD" id="SFLDF00570">
    <property type="entry name" value="tungsten_cofactor_oxidoreducas"/>
    <property type="match status" value="1"/>
</dbReference>
<keyword evidence="4" id="KW-0479">Metal-binding</keyword>
<dbReference type="Pfam" id="PF13186">
    <property type="entry name" value="SPASM"/>
    <property type="match status" value="1"/>
</dbReference>
<gene>
    <name evidence="8" type="ORF">QYE77_01450</name>
</gene>
<sequence>MAKWGYVDNEGRLVIPDELARVYGLKPGAKFVVSEEQDALRLNRSVWQLNRIYLEVTNQCNLSCAMCIRRTWHEPVGFMSEETFAQLETALRDIEPKPSVCLSGLGEPLFHPKVVEWVHRLKQVGASVEIITNGTLLSRERSKKLIEAGLDILWFSLDAEDPEQYRAIRSGAVWEQVIENIQNFKALRPPSHKPRPQIGLVFVAMKSNIHELPGVLELGRKLGAIYFIVSNVYPYSADMDEERLYVHSPKNIAFFKSPWIPVLRFPKMDFETMEETQKGLQLALSGLWNLEFGGINLNQTCDHCPFIERGAVVIGWDGCVSPCLVLLRSHTTYLHGKSKSVRAYHVGNLNSLPLKEIWESPDYVAFRERVHAFSFSPCTFCGGCDLSEANEEDCLRNTFPTCGGCFWAQGVIQCP</sequence>
<protein>
    <submittedName>
        <fullName evidence="8">Radical SAM protein</fullName>
    </submittedName>
</protein>
<keyword evidence="5" id="KW-0408">Iron</keyword>
<dbReference type="PANTHER" id="PTHR11228:SF34">
    <property type="entry name" value="TUNGSTEN-CONTAINING ALDEHYDE FERREDOXIN OXIDOREDUCTASE COFACTOR MODIFYING PROTEIN"/>
    <property type="match status" value="1"/>
</dbReference>
<dbReference type="PROSITE" id="PS01305">
    <property type="entry name" value="MOAA_NIFB_PQQE"/>
    <property type="match status" value="1"/>
</dbReference>
<dbReference type="SFLD" id="SFLDG01387">
    <property type="entry name" value="BtrN-like_SPASM_domain_contain"/>
    <property type="match status" value="1"/>
</dbReference>
<dbReference type="Gene3D" id="3.20.20.70">
    <property type="entry name" value="Aldolase class I"/>
    <property type="match status" value="1"/>
</dbReference>
<dbReference type="InterPro" id="IPR000385">
    <property type="entry name" value="MoaA_NifB_PqqE_Fe-S-bd_CS"/>
</dbReference>
<comment type="cofactor">
    <cofactor evidence="1">
        <name>[4Fe-4S] cluster</name>
        <dbReference type="ChEBI" id="CHEBI:49883"/>
    </cofactor>
</comment>
<evidence type="ECO:0000256" key="2">
    <source>
        <dbReference type="ARBA" id="ARBA00022485"/>
    </source>
</evidence>
<dbReference type="InterPro" id="IPR058240">
    <property type="entry name" value="rSAM_sf"/>
</dbReference>
<dbReference type="PANTHER" id="PTHR11228">
    <property type="entry name" value="RADICAL SAM DOMAIN PROTEIN"/>
    <property type="match status" value="1"/>
</dbReference>
<dbReference type="SFLD" id="SFLDS00029">
    <property type="entry name" value="Radical_SAM"/>
    <property type="match status" value="1"/>
</dbReference>
<dbReference type="InterPro" id="IPR027604">
    <property type="entry name" value="W_rSAM_matur"/>
</dbReference>
<dbReference type="InterPro" id="IPR037914">
    <property type="entry name" value="SpoVT-AbrB_sf"/>
</dbReference>
<dbReference type="InterPro" id="IPR007197">
    <property type="entry name" value="rSAM"/>
</dbReference>
<reference evidence="8 9" key="1">
    <citation type="submission" date="2023-07" db="EMBL/GenBank/DDBJ databases">
        <title>Novel species of Thermanaerothrix with wide hydrolytic capabilities.</title>
        <authorList>
            <person name="Zayulina K.S."/>
            <person name="Podosokorskaya O.A."/>
            <person name="Elcheninov A.G."/>
        </authorList>
    </citation>
    <scope>NUCLEOTIDE SEQUENCE [LARGE SCALE GENOMIC DNA]</scope>
    <source>
        <strain evidence="8 9">4228-RoL</strain>
    </source>
</reference>
<dbReference type="RefSeq" id="WP_315623556.1">
    <property type="nucleotide sequence ID" value="NZ_JAUHMF010000001.1"/>
</dbReference>
<dbReference type="SFLD" id="SFLDG01067">
    <property type="entry name" value="SPASM/twitch_domain_containing"/>
    <property type="match status" value="1"/>
</dbReference>
<evidence type="ECO:0000256" key="1">
    <source>
        <dbReference type="ARBA" id="ARBA00001966"/>
    </source>
</evidence>
<dbReference type="InterPro" id="IPR050377">
    <property type="entry name" value="Radical_SAM_PqqE_MftC-like"/>
</dbReference>
<proteinExistence type="predicted"/>
<evidence type="ECO:0000259" key="7">
    <source>
        <dbReference type="PROSITE" id="PS51918"/>
    </source>
</evidence>
<dbReference type="PROSITE" id="PS51918">
    <property type="entry name" value="RADICAL_SAM"/>
    <property type="match status" value="1"/>
</dbReference>
<dbReference type="CDD" id="cd21121">
    <property type="entry name" value="SPASM_Cmo-like"/>
    <property type="match status" value="1"/>
</dbReference>
<organism evidence="8 9">
    <name type="scientific">Thermanaerothrix solaris</name>
    <dbReference type="NCBI Taxonomy" id="3058434"/>
    <lineage>
        <taxon>Bacteria</taxon>
        <taxon>Bacillati</taxon>
        <taxon>Chloroflexota</taxon>
        <taxon>Anaerolineae</taxon>
        <taxon>Anaerolineales</taxon>
        <taxon>Anaerolineaceae</taxon>
        <taxon>Thermanaerothrix</taxon>
    </lineage>
</organism>
<evidence type="ECO:0000256" key="3">
    <source>
        <dbReference type="ARBA" id="ARBA00022691"/>
    </source>
</evidence>
<comment type="caution">
    <text evidence="8">The sequence shown here is derived from an EMBL/GenBank/DDBJ whole genome shotgun (WGS) entry which is preliminary data.</text>
</comment>
<dbReference type="SUPFAM" id="SSF89447">
    <property type="entry name" value="AbrB/MazE/MraZ-like"/>
    <property type="match status" value="1"/>
</dbReference>
<keyword evidence="2" id="KW-0004">4Fe-4S</keyword>
<name>A0ABU3NLR3_9CHLR</name>
<evidence type="ECO:0000313" key="8">
    <source>
        <dbReference type="EMBL" id="MDT8896912.1"/>
    </source>
</evidence>
<evidence type="ECO:0000313" key="9">
    <source>
        <dbReference type="Proteomes" id="UP001254165"/>
    </source>
</evidence>
<dbReference type="InterPro" id="IPR023885">
    <property type="entry name" value="4Fe4S-binding_SPASM_dom"/>
</dbReference>
<dbReference type="InterPro" id="IPR034391">
    <property type="entry name" value="AdoMet-like_SPASM_containing"/>
</dbReference>
<keyword evidence="3" id="KW-0949">S-adenosyl-L-methionine</keyword>
<evidence type="ECO:0000256" key="6">
    <source>
        <dbReference type="ARBA" id="ARBA00023014"/>
    </source>
</evidence>
<dbReference type="EMBL" id="JAUHMF010000001">
    <property type="protein sequence ID" value="MDT8896912.1"/>
    <property type="molecule type" value="Genomic_DNA"/>
</dbReference>
<dbReference type="CDD" id="cd01335">
    <property type="entry name" value="Radical_SAM"/>
    <property type="match status" value="1"/>
</dbReference>